<feature type="compositionally biased region" description="Basic and acidic residues" evidence="1">
    <location>
        <begin position="129"/>
        <end position="187"/>
    </location>
</feature>
<dbReference type="EMBL" id="LNIX01000001">
    <property type="protein sequence ID" value="OXA62299.1"/>
    <property type="molecule type" value="Genomic_DNA"/>
</dbReference>
<dbReference type="Proteomes" id="UP000198287">
    <property type="component" value="Unassembled WGS sequence"/>
</dbReference>
<comment type="caution">
    <text evidence="2">The sequence shown here is derived from an EMBL/GenBank/DDBJ whole genome shotgun (WGS) entry which is preliminary data.</text>
</comment>
<organism evidence="2 3">
    <name type="scientific">Folsomia candida</name>
    <name type="common">Springtail</name>
    <dbReference type="NCBI Taxonomy" id="158441"/>
    <lineage>
        <taxon>Eukaryota</taxon>
        <taxon>Metazoa</taxon>
        <taxon>Ecdysozoa</taxon>
        <taxon>Arthropoda</taxon>
        <taxon>Hexapoda</taxon>
        <taxon>Collembola</taxon>
        <taxon>Entomobryomorpha</taxon>
        <taxon>Isotomoidea</taxon>
        <taxon>Isotomidae</taxon>
        <taxon>Proisotominae</taxon>
        <taxon>Folsomia</taxon>
    </lineage>
</organism>
<dbReference type="AlphaFoldDB" id="A0A226EXM1"/>
<proteinExistence type="predicted"/>
<feature type="compositionally biased region" description="Gly residues" evidence="1">
    <location>
        <begin position="223"/>
        <end position="234"/>
    </location>
</feature>
<keyword evidence="3" id="KW-1185">Reference proteome</keyword>
<evidence type="ECO:0000313" key="2">
    <source>
        <dbReference type="EMBL" id="OXA62299.1"/>
    </source>
</evidence>
<feature type="compositionally biased region" description="Low complexity" evidence="1">
    <location>
        <begin position="106"/>
        <end position="117"/>
    </location>
</feature>
<dbReference type="OrthoDB" id="48509at2759"/>
<feature type="region of interest" description="Disordered" evidence="1">
    <location>
        <begin position="200"/>
        <end position="256"/>
    </location>
</feature>
<evidence type="ECO:0000313" key="3">
    <source>
        <dbReference type="Proteomes" id="UP000198287"/>
    </source>
</evidence>
<feature type="region of interest" description="Disordered" evidence="1">
    <location>
        <begin position="76"/>
        <end position="187"/>
    </location>
</feature>
<evidence type="ECO:0000256" key="1">
    <source>
        <dbReference type="SAM" id="MobiDB-lite"/>
    </source>
</evidence>
<reference evidence="2 3" key="1">
    <citation type="submission" date="2015-12" db="EMBL/GenBank/DDBJ databases">
        <title>The genome of Folsomia candida.</title>
        <authorList>
            <person name="Faddeeva A."/>
            <person name="Derks M.F."/>
            <person name="Anvar Y."/>
            <person name="Smit S."/>
            <person name="Van Straalen N."/>
            <person name="Roelofs D."/>
        </authorList>
    </citation>
    <scope>NUCLEOTIDE SEQUENCE [LARGE SCALE GENOMIC DNA]</scope>
    <source>
        <strain evidence="2 3">VU population</strain>
        <tissue evidence="2">Whole body</tissue>
    </source>
</reference>
<gene>
    <name evidence="2" type="ORF">Fcan01_02882</name>
</gene>
<protein>
    <submittedName>
        <fullName evidence="2">Uncharacterized protein</fullName>
    </submittedName>
</protein>
<name>A0A226EXM1_FOLCA</name>
<sequence length="256" mass="30364">MPPKIKKVSDPKSYAWTRNHRLKDDEFELRWAQFCSSSEHSVAQTQFRNNKNNVQFQRRWEHWLENKLASIESEAKRARKAMLSSTPSKPPDVISPWGHTGNSSVQQHQQTPQVQKQWGAAQPTQTPWEYREQMAKLQELRRRKEEDETERKRLEEEERKQLEDKQRIEHERKRLENQQRMEEEKQRKIREEQYLLQKQQQEIMRNQQEEAEFQQKELPPLAGTGGSSSSGGGAKKVNGGVWDDYGLDGVETERKQ</sequence>
<accession>A0A226EXM1</accession>